<feature type="region of interest" description="Disordered" evidence="1">
    <location>
        <begin position="1"/>
        <end position="70"/>
    </location>
</feature>
<evidence type="ECO:0000313" key="3">
    <source>
        <dbReference type="Proteomes" id="UP001620626"/>
    </source>
</evidence>
<name>A0ABD2LSB7_9BILA</name>
<proteinExistence type="predicted"/>
<dbReference type="AlphaFoldDB" id="A0ABD2LSB7"/>
<feature type="compositionally biased region" description="Acidic residues" evidence="1">
    <location>
        <begin position="1"/>
        <end position="11"/>
    </location>
</feature>
<keyword evidence="3" id="KW-1185">Reference proteome</keyword>
<accession>A0ABD2LSB7</accession>
<evidence type="ECO:0000256" key="1">
    <source>
        <dbReference type="SAM" id="MobiDB-lite"/>
    </source>
</evidence>
<reference evidence="2 3" key="1">
    <citation type="submission" date="2024-10" db="EMBL/GenBank/DDBJ databases">
        <authorList>
            <person name="Kim D."/>
        </authorList>
    </citation>
    <scope>NUCLEOTIDE SEQUENCE [LARGE SCALE GENOMIC DNA]</scope>
    <source>
        <strain evidence="2">BH-2024</strain>
    </source>
</reference>
<comment type="caution">
    <text evidence="2">The sequence shown here is derived from an EMBL/GenBank/DDBJ whole genome shotgun (WGS) entry which is preliminary data.</text>
</comment>
<dbReference type="EMBL" id="JBICBT010000300">
    <property type="protein sequence ID" value="KAL3118001.1"/>
    <property type="molecule type" value="Genomic_DNA"/>
</dbReference>
<organism evidence="2 3">
    <name type="scientific">Heterodera trifolii</name>
    <dbReference type="NCBI Taxonomy" id="157864"/>
    <lineage>
        <taxon>Eukaryota</taxon>
        <taxon>Metazoa</taxon>
        <taxon>Ecdysozoa</taxon>
        <taxon>Nematoda</taxon>
        <taxon>Chromadorea</taxon>
        <taxon>Rhabditida</taxon>
        <taxon>Tylenchina</taxon>
        <taxon>Tylenchomorpha</taxon>
        <taxon>Tylenchoidea</taxon>
        <taxon>Heteroderidae</taxon>
        <taxon>Heteroderinae</taxon>
        <taxon>Heterodera</taxon>
    </lineage>
</organism>
<gene>
    <name evidence="2" type="ORF">niasHT_005244</name>
</gene>
<sequence>MEGGGGEEEQELKERKNVKQRGEDRRGIKKKSGGTVEWEKGGRGGGKRQGKGSAEPENVSNSQPRRVCGDVADPPLIFDLRCAHLRWMQSPRRSSRGHSQHFPRFGQISLITNIALLNQPSHVR</sequence>
<evidence type="ECO:0000313" key="2">
    <source>
        <dbReference type="EMBL" id="KAL3118001.1"/>
    </source>
</evidence>
<dbReference type="Proteomes" id="UP001620626">
    <property type="component" value="Unassembled WGS sequence"/>
</dbReference>
<protein>
    <submittedName>
        <fullName evidence="2">Uncharacterized protein</fullName>
    </submittedName>
</protein>
<feature type="compositionally biased region" description="Basic and acidic residues" evidence="1">
    <location>
        <begin position="12"/>
        <end position="26"/>
    </location>
</feature>